<proteinExistence type="predicted"/>
<dbReference type="PANTHER" id="PTHR43143">
    <property type="entry name" value="METALLOPHOSPHOESTERASE, CALCINEURIN SUPERFAMILY"/>
    <property type="match status" value="1"/>
</dbReference>
<dbReference type="Gene3D" id="2.60.120.200">
    <property type="match status" value="1"/>
</dbReference>
<dbReference type="PANTHER" id="PTHR43143:SF5">
    <property type="entry name" value="SECRETED PROTEIN"/>
    <property type="match status" value="1"/>
</dbReference>
<keyword evidence="6" id="KW-1185">Reference proteome</keyword>
<dbReference type="InterPro" id="IPR013320">
    <property type="entry name" value="ConA-like_dom_sf"/>
</dbReference>
<evidence type="ECO:0000256" key="3">
    <source>
        <dbReference type="SAM" id="SignalP"/>
    </source>
</evidence>
<dbReference type="Gene3D" id="3.60.21.10">
    <property type="match status" value="1"/>
</dbReference>
<sequence length="685" mass="75591">MNFKTYKTCSSPVLLATILMMGCSDSVLVQNLDEPDLAIMSDMPEDSQSDQDSVVEVPQECPQVVRSGALSMDGSTQIAMGNRSEFGLETFTLEAWVRRNGRGGFASTGVGGLRIEPLISKGRGESDGSNVDCNYAFGFVGDVLGADFEDMESGANHPVLGKTPIPDGTWNHVVATYDGTTWKLYLNAKLDAEVQVDATPRFDSIQHFGLGAMWNSEGVSAGGFIGDMAQARVYSRALSADEIAANMMSSNPISQDLVGHWALGEPDGELQDGTYIEDGPILDQGTLPRFSQLDMTRDGLTIAVDDDDQDHVEVDVFVRKITDEDDFTVVVIPDSQYYTRDANPPSRPNPDNPEFFRAQTRWAMEHIESDNVVGLIHVGDIVNNANQPSQWSRAVSAIEILETPSQRFPEGLPYGLSYGNHDQYPAGSPNDTAEANTHLGLERFADFTWFGGSYSASNADETWVSFWVGELQIIALNMQFAEEPNPRVLEWARNVFLSHPNALGIVNSHYIVRGNGEFSPQGAAIYEALKDVDNVQLMASGHVSHAARRTDDYQGNLIHSMLQDYQRMAIDPTDPSRPIMIDQSTTNGGQGFMRVWRFSPKNQTLSVRTISPYLNHEYTNDDNQFVLDVDIKRAGSDFTQVSGLVTKTSEAQSIALDLEEGEVAEWYAVTRDCQHEVRTDIFRIQ</sequence>
<organism evidence="5 6">
    <name type="scientific">Microvenator marinus</name>
    <dbReference type="NCBI Taxonomy" id="2600177"/>
    <lineage>
        <taxon>Bacteria</taxon>
        <taxon>Deltaproteobacteria</taxon>
        <taxon>Bradymonadales</taxon>
        <taxon>Microvenatoraceae</taxon>
        <taxon>Microvenator</taxon>
    </lineage>
</organism>
<keyword evidence="2" id="KW-1015">Disulfide bond</keyword>
<dbReference type="PROSITE" id="PS51257">
    <property type="entry name" value="PROKAR_LIPOPROTEIN"/>
    <property type="match status" value="1"/>
</dbReference>
<evidence type="ECO:0000259" key="4">
    <source>
        <dbReference type="SMART" id="SM00560"/>
    </source>
</evidence>
<dbReference type="InterPro" id="IPR004843">
    <property type="entry name" value="Calcineurin-like_PHP"/>
</dbReference>
<protein>
    <recommendedName>
        <fullName evidence="4">LamG-like jellyroll fold domain-containing protein</fullName>
    </recommendedName>
</protein>
<dbReference type="GO" id="GO:0016787">
    <property type="term" value="F:hydrolase activity"/>
    <property type="evidence" value="ECO:0007669"/>
    <property type="project" value="InterPro"/>
</dbReference>
<dbReference type="SUPFAM" id="SSF49899">
    <property type="entry name" value="Concanavalin A-like lectins/glucanases"/>
    <property type="match status" value="1"/>
</dbReference>
<dbReference type="EMBL" id="CP042467">
    <property type="protein sequence ID" value="QED29276.1"/>
    <property type="molecule type" value="Genomic_DNA"/>
</dbReference>
<dbReference type="Pfam" id="PF00149">
    <property type="entry name" value="Metallophos"/>
    <property type="match status" value="1"/>
</dbReference>
<dbReference type="OrthoDB" id="7294637at2"/>
<dbReference type="KEGG" id="bbae:FRD01_18960"/>
<keyword evidence="1 3" id="KW-0732">Signal</keyword>
<dbReference type="Proteomes" id="UP000321595">
    <property type="component" value="Chromosome"/>
</dbReference>
<feature type="domain" description="LamG-like jellyroll fold" evidence="4">
    <location>
        <begin position="89"/>
        <end position="241"/>
    </location>
</feature>
<feature type="signal peptide" evidence="3">
    <location>
        <begin position="1"/>
        <end position="29"/>
    </location>
</feature>
<reference evidence="5 6" key="1">
    <citation type="submission" date="2019-08" db="EMBL/GenBank/DDBJ databases">
        <authorList>
            <person name="Liang Q."/>
        </authorList>
    </citation>
    <scope>NUCLEOTIDE SEQUENCE [LARGE SCALE GENOMIC DNA]</scope>
    <source>
        <strain evidence="5 6">V1718</strain>
    </source>
</reference>
<dbReference type="SUPFAM" id="SSF56300">
    <property type="entry name" value="Metallo-dependent phosphatases"/>
    <property type="match status" value="1"/>
</dbReference>
<evidence type="ECO:0000313" key="6">
    <source>
        <dbReference type="Proteomes" id="UP000321595"/>
    </source>
</evidence>
<dbReference type="AlphaFoldDB" id="A0A5B8Y015"/>
<evidence type="ECO:0000313" key="5">
    <source>
        <dbReference type="EMBL" id="QED29276.1"/>
    </source>
</evidence>
<dbReference type="SMART" id="SM00560">
    <property type="entry name" value="LamGL"/>
    <property type="match status" value="1"/>
</dbReference>
<feature type="chain" id="PRO_5023069871" description="LamG-like jellyroll fold domain-containing protein" evidence="3">
    <location>
        <begin position="30"/>
        <end position="685"/>
    </location>
</feature>
<gene>
    <name evidence="5" type="ORF">FRD01_18960</name>
</gene>
<dbReference type="Pfam" id="PF13385">
    <property type="entry name" value="Laminin_G_3"/>
    <property type="match status" value="1"/>
</dbReference>
<accession>A0A5B8Y015</accession>
<dbReference type="RefSeq" id="WP_146962509.1">
    <property type="nucleotide sequence ID" value="NZ_CP042467.1"/>
</dbReference>
<evidence type="ECO:0000256" key="1">
    <source>
        <dbReference type="ARBA" id="ARBA00022729"/>
    </source>
</evidence>
<evidence type="ECO:0000256" key="2">
    <source>
        <dbReference type="ARBA" id="ARBA00023157"/>
    </source>
</evidence>
<dbReference type="InterPro" id="IPR006558">
    <property type="entry name" value="LamG-like"/>
</dbReference>
<dbReference type="InterPro" id="IPR051918">
    <property type="entry name" value="STPP_CPPED1"/>
</dbReference>
<dbReference type="InterPro" id="IPR029052">
    <property type="entry name" value="Metallo-depent_PP-like"/>
</dbReference>
<name>A0A5B8Y015_9DELT</name>